<evidence type="ECO:0000256" key="7">
    <source>
        <dbReference type="NCBIfam" id="TIGR02127"/>
    </source>
</evidence>
<comment type="pathway">
    <text evidence="1">Pyrimidine metabolism; UMP biosynthesis via de novo pathway; UMP from orotate: step 2/2.</text>
</comment>
<dbReference type="RefSeq" id="WP_085754697.1">
    <property type="nucleotide sequence ID" value="NZ_CP021023.1"/>
</dbReference>
<keyword evidence="10" id="KW-1185">Reference proteome</keyword>
<dbReference type="AlphaFoldDB" id="A0A1W6LJL0"/>
<dbReference type="SMART" id="SM00934">
    <property type="entry name" value="OMPdecase"/>
    <property type="match status" value="1"/>
</dbReference>
<dbReference type="CDD" id="cd04725">
    <property type="entry name" value="OMP_decarboxylase_like"/>
    <property type="match status" value="1"/>
</dbReference>
<dbReference type="SUPFAM" id="SSF51366">
    <property type="entry name" value="Ribulose-phoshate binding barrel"/>
    <property type="match status" value="1"/>
</dbReference>
<dbReference type="PROSITE" id="PS00156">
    <property type="entry name" value="OMPDECASE"/>
    <property type="match status" value="1"/>
</dbReference>
<keyword evidence="5" id="KW-0456">Lyase</keyword>
<evidence type="ECO:0000259" key="8">
    <source>
        <dbReference type="SMART" id="SM00934"/>
    </source>
</evidence>
<dbReference type="Pfam" id="PF00215">
    <property type="entry name" value="OMPdecase"/>
    <property type="match status" value="1"/>
</dbReference>
<dbReference type="GO" id="GO:0004590">
    <property type="term" value="F:orotidine-5'-phosphate decarboxylase activity"/>
    <property type="evidence" value="ECO:0007669"/>
    <property type="project" value="UniProtKB-UniRule"/>
</dbReference>
<keyword evidence="3" id="KW-0210">Decarboxylase</keyword>
<dbReference type="InterPro" id="IPR011060">
    <property type="entry name" value="RibuloseP-bd_barrel"/>
</dbReference>
<dbReference type="InterPro" id="IPR011995">
    <property type="entry name" value="OMPdecase_type-2"/>
</dbReference>
<protein>
    <recommendedName>
        <fullName evidence="7">Orotidine-5'-phosphate decarboxylase</fullName>
        <ecNumber evidence="7">4.1.1.23</ecNumber>
    </recommendedName>
</protein>
<reference evidence="10" key="1">
    <citation type="submission" date="2017-04" db="EMBL/GenBank/DDBJ databases">
        <title>Comparative genomics and description of representatives of a novel lineage of planctomycetes thriving in anoxic sediments.</title>
        <authorList>
            <person name="Spring S."/>
            <person name="Bunk B."/>
            <person name="Sproer C."/>
        </authorList>
    </citation>
    <scope>NUCLEOTIDE SEQUENCE [LARGE SCALE GENOMIC DNA]</scope>
    <source>
        <strain evidence="10">ST-PulAB-D4</strain>
    </source>
</reference>
<dbReference type="InterPro" id="IPR018089">
    <property type="entry name" value="OMPdecase_AS"/>
</dbReference>
<sequence length="312" mass="34109">MAKHFGDALYNAVLDKDSILCVGLDPVYGRLPEDIRKRYGNSANNIDSVIDATLEFCTRTLKVISEHVPAVKLNSAYFEKYYWDGIEAYYSLITEAESLGVQVIGDVKRGDIGHTCTAYADAHIKEPKFKSLNVVSPNAVTINGFAGADGIIPFADAANDSGSGIFVWVRASNPSAARLQDALTEEGVPFYQILAEITAEIAEQPKRIGESGYSNVGMVIGGTTPEHTSSLRMKYPDVWFLVPGFGSQGGDPTDCIRFCKPDKTGALINSSRGIIYAYEKPEYKEQFGNDWESCIEQAVIDANDSLNQAMQF</sequence>
<feature type="domain" description="Orotidine 5'-phosphate decarboxylase" evidence="8">
    <location>
        <begin position="19"/>
        <end position="287"/>
    </location>
</feature>
<dbReference type="Gene3D" id="3.20.20.70">
    <property type="entry name" value="Aldolase class I"/>
    <property type="match status" value="1"/>
</dbReference>
<evidence type="ECO:0000256" key="5">
    <source>
        <dbReference type="ARBA" id="ARBA00023239"/>
    </source>
</evidence>
<dbReference type="GO" id="GO:0044205">
    <property type="term" value="P:'de novo' UMP biosynthetic process"/>
    <property type="evidence" value="ECO:0007669"/>
    <property type="project" value="UniProtKB-UniPathway"/>
</dbReference>
<keyword evidence="4" id="KW-0665">Pyrimidine biosynthesis</keyword>
<dbReference type="PANTHER" id="PTHR43375:SF1">
    <property type="entry name" value="OROTIDINE 5'-PHOSPHATE DECARBOXYLASE"/>
    <property type="match status" value="1"/>
</dbReference>
<organism evidence="9 10">
    <name type="scientific">Sedimentisphaera salicampi</name>
    <dbReference type="NCBI Taxonomy" id="1941349"/>
    <lineage>
        <taxon>Bacteria</taxon>
        <taxon>Pseudomonadati</taxon>
        <taxon>Planctomycetota</taxon>
        <taxon>Phycisphaerae</taxon>
        <taxon>Sedimentisphaerales</taxon>
        <taxon>Sedimentisphaeraceae</taxon>
        <taxon>Sedimentisphaera</taxon>
    </lineage>
</organism>
<evidence type="ECO:0000256" key="2">
    <source>
        <dbReference type="ARBA" id="ARBA00008847"/>
    </source>
</evidence>
<dbReference type="OrthoDB" id="9808470at2"/>
<dbReference type="NCBIfam" id="TIGR02127">
    <property type="entry name" value="pyrF_sub2"/>
    <property type="match status" value="1"/>
</dbReference>
<dbReference type="KEGG" id="pbp:STSP1_00347"/>
<proteinExistence type="inferred from homology"/>
<dbReference type="InterPro" id="IPR001754">
    <property type="entry name" value="OMPdeCOase_dom"/>
</dbReference>
<comment type="similarity">
    <text evidence="2">Belongs to the OMP decarboxylase family. Type 2 subfamily.</text>
</comment>
<gene>
    <name evidence="9" type="ORF">STSP1_00347</name>
</gene>
<accession>A0A1W6LJL0</accession>
<evidence type="ECO:0000256" key="4">
    <source>
        <dbReference type="ARBA" id="ARBA00022975"/>
    </source>
</evidence>
<dbReference type="UniPathway" id="UPA00070">
    <property type="reaction ID" value="UER00120"/>
</dbReference>
<evidence type="ECO:0000313" key="9">
    <source>
        <dbReference type="EMBL" id="ARN55978.1"/>
    </source>
</evidence>
<comment type="catalytic activity">
    <reaction evidence="6">
        <text>orotidine 5'-phosphate + H(+) = UMP + CO2</text>
        <dbReference type="Rhea" id="RHEA:11596"/>
        <dbReference type="ChEBI" id="CHEBI:15378"/>
        <dbReference type="ChEBI" id="CHEBI:16526"/>
        <dbReference type="ChEBI" id="CHEBI:57538"/>
        <dbReference type="ChEBI" id="CHEBI:57865"/>
        <dbReference type="EC" id="4.1.1.23"/>
    </reaction>
</comment>
<dbReference type="EC" id="4.1.1.23" evidence="7"/>
<evidence type="ECO:0000256" key="3">
    <source>
        <dbReference type="ARBA" id="ARBA00022793"/>
    </source>
</evidence>
<evidence type="ECO:0000256" key="1">
    <source>
        <dbReference type="ARBA" id="ARBA00004861"/>
    </source>
</evidence>
<dbReference type="GO" id="GO:0006207">
    <property type="term" value="P:'de novo' pyrimidine nucleobase biosynthetic process"/>
    <property type="evidence" value="ECO:0007669"/>
    <property type="project" value="InterPro"/>
</dbReference>
<name>A0A1W6LJL0_9BACT</name>
<evidence type="ECO:0000256" key="6">
    <source>
        <dbReference type="ARBA" id="ARBA00049157"/>
    </source>
</evidence>
<dbReference type="STRING" id="1941349.STSP1_00347"/>
<evidence type="ECO:0000313" key="10">
    <source>
        <dbReference type="Proteomes" id="UP000193334"/>
    </source>
</evidence>
<dbReference type="Proteomes" id="UP000193334">
    <property type="component" value="Chromosome"/>
</dbReference>
<dbReference type="PANTHER" id="PTHR43375">
    <property type="entry name" value="OROTIDINE 5'-PHOSPHATE DECARBOXYLASE"/>
    <property type="match status" value="1"/>
</dbReference>
<dbReference type="InterPro" id="IPR013785">
    <property type="entry name" value="Aldolase_TIM"/>
</dbReference>
<dbReference type="EMBL" id="CP021023">
    <property type="protein sequence ID" value="ARN55978.1"/>
    <property type="molecule type" value="Genomic_DNA"/>
</dbReference>